<gene>
    <name evidence="2" type="ORF">M440DRAFT_1388039</name>
</gene>
<dbReference type="OrthoDB" id="5326237at2759"/>
<evidence type="ECO:0000256" key="1">
    <source>
        <dbReference type="SAM" id="MobiDB-lite"/>
    </source>
</evidence>
<name>A0A2T4CJD9_TRILO</name>
<reference evidence="2 3" key="1">
    <citation type="submission" date="2016-07" db="EMBL/GenBank/DDBJ databases">
        <title>Multiple horizontal gene transfer events from other fungi enriched the ability of initially mycotrophic Trichoderma (Ascomycota) to feed on dead plant biomass.</title>
        <authorList>
            <consortium name="DOE Joint Genome Institute"/>
            <person name="Aerts A."/>
            <person name="Atanasova L."/>
            <person name="Chenthamara K."/>
            <person name="Zhang J."/>
            <person name="Grujic M."/>
            <person name="Henrissat B."/>
            <person name="Kuo A."/>
            <person name="Salamov A."/>
            <person name="Lipzen A."/>
            <person name="Labutti K."/>
            <person name="Barry K."/>
            <person name="Miao Y."/>
            <person name="Rahimi M.J."/>
            <person name="Shen Q."/>
            <person name="Grigoriev I.V."/>
            <person name="Kubicek C.P."/>
            <person name="Druzhinina I.S."/>
        </authorList>
    </citation>
    <scope>NUCLEOTIDE SEQUENCE [LARGE SCALE GENOMIC DNA]</scope>
    <source>
        <strain evidence="2 3">ATCC 18648</strain>
    </source>
</reference>
<evidence type="ECO:0000313" key="3">
    <source>
        <dbReference type="Proteomes" id="UP000240760"/>
    </source>
</evidence>
<organism evidence="2 3">
    <name type="scientific">Trichoderma longibrachiatum ATCC 18648</name>
    <dbReference type="NCBI Taxonomy" id="983965"/>
    <lineage>
        <taxon>Eukaryota</taxon>
        <taxon>Fungi</taxon>
        <taxon>Dikarya</taxon>
        <taxon>Ascomycota</taxon>
        <taxon>Pezizomycotina</taxon>
        <taxon>Sordariomycetes</taxon>
        <taxon>Hypocreomycetidae</taxon>
        <taxon>Hypocreales</taxon>
        <taxon>Hypocreaceae</taxon>
        <taxon>Trichoderma</taxon>
    </lineage>
</organism>
<proteinExistence type="predicted"/>
<dbReference type="STRING" id="983965.A0A2T4CJD9"/>
<dbReference type="EMBL" id="KZ679126">
    <property type="protein sequence ID" value="PTB81675.1"/>
    <property type="molecule type" value="Genomic_DNA"/>
</dbReference>
<dbReference type="Proteomes" id="UP000240760">
    <property type="component" value="Unassembled WGS sequence"/>
</dbReference>
<evidence type="ECO:0000313" key="2">
    <source>
        <dbReference type="EMBL" id="PTB81675.1"/>
    </source>
</evidence>
<feature type="compositionally biased region" description="Basic and acidic residues" evidence="1">
    <location>
        <begin position="12"/>
        <end position="21"/>
    </location>
</feature>
<protein>
    <submittedName>
        <fullName evidence="2">Uncharacterized protein</fullName>
    </submittedName>
</protein>
<feature type="region of interest" description="Disordered" evidence="1">
    <location>
        <begin position="1"/>
        <end position="21"/>
    </location>
</feature>
<sequence>MDSSNAATTPDEAEKQQVDDELKAIDERKLKGLIPTMLEPLVQKHRSPEAMFTAFMKSVADAQAKISDFRDLMTDETSTEAFARAAKSREERPDGIAPWRYDNYPEWFNADKHWTK</sequence>
<accession>A0A2T4CJD9</accession>
<dbReference type="AlphaFoldDB" id="A0A2T4CJD9"/>
<keyword evidence="3" id="KW-1185">Reference proteome</keyword>